<protein>
    <submittedName>
        <fullName evidence="2">Uncharacterized protein</fullName>
    </submittedName>
</protein>
<feature type="region of interest" description="Disordered" evidence="1">
    <location>
        <begin position="1"/>
        <end position="21"/>
    </location>
</feature>
<dbReference type="EMBL" id="GBXM01075808">
    <property type="protein sequence ID" value="JAH32769.1"/>
    <property type="molecule type" value="Transcribed_RNA"/>
</dbReference>
<sequence>MRPRPERQGPRRKLATTFLRI</sequence>
<evidence type="ECO:0000256" key="1">
    <source>
        <dbReference type="SAM" id="MobiDB-lite"/>
    </source>
</evidence>
<proteinExistence type="predicted"/>
<dbReference type="AlphaFoldDB" id="A0A0E9RUJ1"/>
<accession>A0A0E9RUJ1</accession>
<reference evidence="2" key="1">
    <citation type="submission" date="2014-11" db="EMBL/GenBank/DDBJ databases">
        <authorList>
            <person name="Amaro Gonzalez C."/>
        </authorList>
    </citation>
    <scope>NUCLEOTIDE SEQUENCE</scope>
</reference>
<name>A0A0E9RUJ1_ANGAN</name>
<reference evidence="2" key="2">
    <citation type="journal article" date="2015" name="Fish Shellfish Immunol.">
        <title>Early steps in the European eel (Anguilla anguilla)-Vibrio vulnificus interaction in the gills: Role of the RtxA13 toxin.</title>
        <authorList>
            <person name="Callol A."/>
            <person name="Pajuelo D."/>
            <person name="Ebbesson L."/>
            <person name="Teles M."/>
            <person name="MacKenzie S."/>
            <person name="Amaro C."/>
        </authorList>
    </citation>
    <scope>NUCLEOTIDE SEQUENCE</scope>
</reference>
<evidence type="ECO:0000313" key="2">
    <source>
        <dbReference type="EMBL" id="JAH32769.1"/>
    </source>
</evidence>
<organism evidence="2">
    <name type="scientific">Anguilla anguilla</name>
    <name type="common">European freshwater eel</name>
    <name type="synonym">Muraena anguilla</name>
    <dbReference type="NCBI Taxonomy" id="7936"/>
    <lineage>
        <taxon>Eukaryota</taxon>
        <taxon>Metazoa</taxon>
        <taxon>Chordata</taxon>
        <taxon>Craniata</taxon>
        <taxon>Vertebrata</taxon>
        <taxon>Euteleostomi</taxon>
        <taxon>Actinopterygii</taxon>
        <taxon>Neopterygii</taxon>
        <taxon>Teleostei</taxon>
        <taxon>Anguilliformes</taxon>
        <taxon>Anguillidae</taxon>
        <taxon>Anguilla</taxon>
    </lineage>
</organism>